<dbReference type="Gene3D" id="1.10.510.10">
    <property type="entry name" value="Transferase(Phosphotransferase) domain 1"/>
    <property type="match status" value="1"/>
</dbReference>
<keyword evidence="4 9" id="KW-0418">Kinase</keyword>
<keyword evidence="4 9" id="KW-0808">Transferase</keyword>
<proteinExistence type="predicted"/>
<evidence type="ECO:0000259" key="7">
    <source>
        <dbReference type="PROSITE" id="PS50011"/>
    </source>
</evidence>
<dbReference type="Pfam" id="PF13191">
    <property type="entry name" value="AAA_16"/>
    <property type="match status" value="1"/>
</dbReference>
<dbReference type="SUPFAM" id="SSF55874">
    <property type="entry name" value="ATPase domain of HSP90 chaperone/DNA topoisomerase II/histidine kinase"/>
    <property type="match status" value="1"/>
</dbReference>
<reference evidence="9 10" key="1">
    <citation type="submission" date="2017-06" db="EMBL/GenBank/DDBJ databases">
        <title>Genome sequencing of cyanobaciteial culture collection at National Institute for Environmental Studies (NIES).</title>
        <authorList>
            <person name="Hirose Y."/>
            <person name="Shimura Y."/>
            <person name="Fujisawa T."/>
            <person name="Nakamura Y."/>
            <person name="Kawachi M."/>
        </authorList>
    </citation>
    <scope>NUCLEOTIDE SEQUENCE [LARGE SCALE GENOMIC DNA]</scope>
    <source>
        <strain evidence="9 10">NIES-37</strain>
    </source>
</reference>
<dbReference type="KEGG" id="ttq:NIES37_64800"/>
<dbReference type="SMART" id="SM00387">
    <property type="entry name" value="HATPase_c"/>
    <property type="match status" value="1"/>
</dbReference>
<dbReference type="Gene3D" id="3.30.565.10">
    <property type="entry name" value="Histidine kinase-like ATPase, C-terminal domain"/>
    <property type="match status" value="1"/>
</dbReference>
<dbReference type="InterPro" id="IPR008271">
    <property type="entry name" value="Ser/Thr_kinase_AS"/>
</dbReference>
<dbReference type="InterPro" id="IPR004358">
    <property type="entry name" value="Sig_transdc_His_kin-like_C"/>
</dbReference>
<dbReference type="EC" id="2.7.13.3" evidence="2"/>
<accession>A0A1Z4N9Q8</accession>
<dbReference type="PANTHER" id="PTHR43642:SF1">
    <property type="entry name" value="HYBRID SIGNAL TRANSDUCTION HISTIDINE KINASE G"/>
    <property type="match status" value="1"/>
</dbReference>
<keyword evidence="10" id="KW-1185">Reference proteome</keyword>
<dbReference type="CDD" id="cd00082">
    <property type="entry name" value="HisKA"/>
    <property type="match status" value="1"/>
</dbReference>
<dbReference type="InterPro" id="IPR003018">
    <property type="entry name" value="GAF"/>
</dbReference>
<dbReference type="InterPro" id="IPR005467">
    <property type="entry name" value="His_kinase_dom"/>
</dbReference>
<feature type="domain" description="Protein kinase" evidence="7">
    <location>
        <begin position="10"/>
        <end position="275"/>
    </location>
</feature>
<dbReference type="GO" id="GO:0005524">
    <property type="term" value="F:ATP binding"/>
    <property type="evidence" value="ECO:0007669"/>
    <property type="project" value="InterPro"/>
</dbReference>
<keyword evidence="9" id="KW-0723">Serine/threonine-protein kinase</keyword>
<dbReference type="GO" id="GO:0004674">
    <property type="term" value="F:protein serine/threonine kinase activity"/>
    <property type="evidence" value="ECO:0007669"/>
    <property type="project" value="UniProtKB-KW"/>
</dbReference>
<dbReference type="Gene3D" id="3.40.50.300">
    <property type="entry name" value="P-loop containing nucleotide triphosphate hydrolases"/>
    <property type="match status" value="1"/>
</dbReference>
<organism evidence="9 10">
    <name type="scientific">Tolypothrix tenuis PCC 7101</name>
    <dbReference type="NCBI Taxonomy" id="231146"/>
    <lineage>
        <taxon>Bacteria</taxon>
        <taxon>Bacillati</taxon>
        <taxon>Cyanobacteriota</taxon>
        <taxon>Cyanophyceae</taxon>
        <taxon>Nostocales</taxon>
        <taxon>Tolypothrichaceae</taxon>
        <taxon>Tolypothrix</taxon>
    </lineage>
</organism>
<dbReference type="PROSITE" id="PS50011">
    <property type="entry name" value="PROTEIN_KINASE_DOM"/>
    <property type="match status" value="1"/>
</dbReference>
<dbReference type="Pfam" id="PF02518">
    <property type="entry name" value="HATPase_c"/>
    <property type="match status" value="1"/>
</dbReference>
<evidence type="ECO:0000259" key="8">
    <source>
        <dbReference type="PROSITE" id="PS50109"/>
    </source>
</evidence>
<dbReference type="PANTHER" id="PTHR43642">
    <property type="entry name" value="HYBRID SIGNAL TRANSDUCTION HISTIDINE KINASE G"/>
    <property type="match status" value="1"/>
</dbReference>
<dbReference type="SUPFAM" id="SSF56112">
    <property type="entry name" value="Protein kinase-like (PK-like)"/>
    <property type="match status" value="1"/>
</dbReference>
<dbReference type="InterPro" id="IPR000719">
    <property type="entry name" value="Prot_kinase_dom"/>
</dbReference>
<evidence type="ECO:0000256" key="5">
    <source>
        <dbReference type="ARBA" id="ARBA00023012"/>
    </source>
</evidence>
<keyword evidence="5" id="KW-0902">Two-component regulatory system</keyword>
<name>A0A1Z4N9Q8_9CYAN</name>
<feature type="domain" description="Histidine kinase" evidence="8">
    <location>
        <begin position="1546"/>
        <end position="1801"/>
    </location>
</feature>
<dbReference type="InterPro" id="IPR029016">
    <property type="entry name" value="GAF-like_dom_sf"/>
</dbReference>
<dbReference type="Pfam" id="PF00069">
    <property type="entry name" value="Pkinase"/>
    <property type="match status" value="1"/>
</dbReference>
<evidence type="ECO:0000313" key="10">
    <source>
        <dbReference type="Proteomes" id="UP000218785"/>
    </source>
</evidence>
<dbReference type="InterPro" id="IPR011009">
    <property type="entry name" value="Kinase-like_dom_sf"/>
</dbReference>
<dbReference type="InterPro" id="IPR036890">
    <property type="entry name" value="HATPase_C_sf"/>
</dbReference>
<protein>
    <recommendedName>
        <fullName evidence="2">histidine kinase</fullName>
        <ecNumber evidence="2">2.7.13.3</ecNumber>
    </recommendedName>
</protein>
<dbReference type="InterPro" id="IPR053159">
    <property type="entry name" value="Hybrid_Histidine_Kinase"/>
</dbReference>
<dbReference type="Gene3D" id="1.10.287.130">
    <property type="match status" value="1"/>
</dbReference>
<keyword evidence="6" id="KW-0175">Coiled coil</keyword>
<dbReference type="PROSITE" id="PS50109">
    <property type="entry name" value="HIS_KIN"/>
    <property type="match status" value="1"/>
</dbReference>
<evidence type="ECO:0000256" key="1">
    <source>
        <dbReference type="ARBA" id="ARBA00000085"/>
    </source>
</evidence>
<evidence type="ECO:0000313" key="9">
    <source>
        <dbReference type="EMBL" id="BAZ02467.1"/>
    </source>
</evidence>
<dbReference type="InterPro" id="IPR027417">
    <property type="entry name" value="P-loop_NTPase"/>
</dbReference>
<dbReference type="Proteomes" id="UP000218785">
    <property type="component" value="Chromosome"/>
</dbReference>
<evidence type="ECO:0000256" key="3">
    <source>
        <dbReference type="ARBA" id="ARBA00022553"/>
    </source>
</evidence>
<dbReference type="SUPFAM" id="SSF47384">
    <property type="entry name" value="Homodimeric domain of signal transducing histidine kinase"/>
    <property type="match status" value="1"/>
</dbReference>
<dbReference type="EMBL" id="AP018248">
    <property type="protein sequence ID" value="BAZ02467.1"/>
    <property type="molecule type" value="Genomic_DNA"/>
</dbReference>
<dbReference type="CDD" id="cd14014">
    <property type="entry name" value="STKc_PknB_like"/>
    <property type="match status" value="1"/>
</dbReference>
<gene>
    <name evidence="9" type="ORF">NIES37_64800</name>
</gene>
<dbReference type="InterPro" id="IPR003661">
    <property type="entry name" value="HisK_dim/P_dom"/>
</dbReference>
<dbReference type="SMART" id="SM00220">
    <property type="entry name" value="S_TKc"/>
    <property type="match status" value="1"/>
</dbReference>
<feature type="coiled-coil region" evidence="6">
    <location>
        <begin position="1503"/>
        <end position="1537"/>
    </location>
</feature>
<dbReference type="PRINTS" id="PR00344">
    <property type="entry name" value="BCTRLSENSOR"/>
</dbReference>
<dbReference type="GO" id="GO:0000155">
    <property type="term" value="F:phosphorelay sensor kinase activity"/>
    <property type="evidence" value="ECO:0007669"/>
    <property type="project" value="InterPro"/>
</dbReference>
<dbReference type="Gene3D" id="3.30.450.40">
    <property type="match status" value="1"/>
</dbReference>
<dbReference type="InterPro" id="IPR003594">
    <property type="entry name" value="HATPase_dom"/>
</dbReference>
<dbReference type="SUPFAM" id="SSF55781">
    <property type="entry name" value="GAF domain-like"/>
    <property type="match status" value="1"/>
</dbReference>
<dbReference type="SMART" id="SM00065">
    <property type="entry name" value="GAF"/>
    <property type="match status" value="1"/>
</dbReference>
<dbReference type="PROSITE" id="PS00108">
    <property type="entry name" value="PROTEIN_KINASE_ST"/>
    <property type="match status" value="1"/>
</dbReference>
<evidence type="ECO:0000256" key="6">
    <source>
        <dbReference type="SAM" id="Coils"/>
    </source>
</evidence>
<dbReference type="Pfam" id="PF01590">
    <property type="entry name" value="GAF"/>
    <property type="match status" value="1"/>
</dbReference>
<dbReference type="InterPro" id="IPR036097">
    <property type="entry name" value="HisK_dim/P_sf"/>
</dbReference>
<dbReference type="InterPro" id="IPR041664">
    <property type="entry name" value="AAA_16"/>
</dbReference>
<sequence length="1801" mass="202078">MSNFVSIPGYRIREELYNGSRTIVYRAVRDSDSLSVVIKLLKNPYPSFSEMLLFRNQYTIGKNLTSPLIIQTYSLEPLQNGYMLVMEDFGGISLKDYFTKNQRVASLEEFLVLAIALCDTLDILYHERIIHKDIKPSNILINPETKQVKLIDFSIASLLPRETQTLINPNVLEGTLAYISPEQTGRMNRGIDYRTDFYSLGVTFYELLTGELPFSYHDAMELVHSHLAKIPRLIAEIRPDIPSILSKIVSKLMAKNAEDRYQSALGLKFDLEKCLIQLRETGEIGEFEIGQRDLCDRFIIPDKLYGREGEVQTLLEAFERVSQGTTEMMLVAGFSGIGKTAVVNEVHKPIVRQRGYFIKGKFDQFNRNIPFSAFVQAFRDLMGQLLTESDTQLQHWKNQISAALGENAQVIVELIPELEQIIGAQPPAPQLSGTAAQNRFNLLFQKFIQVFSIPAHPLVMFVDDLQWADSASLNLIQVLMSESQTGCLLLLGAYRDNEVFAAHPLMLTLNDMEKTGAKIHTITLQPLNFTSLNHLIADTLHAPTSVVKPLTELVIQKTQGNPFFATQFLKALHQDQLITFDWGAGHWQCDIVQVREAALTDDVVEFMAQQLQKLPVATQEILKLAACIGNEFDLKTLALVGQESIVETATCLWNALQSGLILPQTEIYKFFVGTENQGVNQDNGEIFVYKFLHDRVQQAAYSLIPEDQKQTTHVKIGRLLWSNTPEAAIEEQVFAIANQLNIGLEQFHEPQERHQLSRLNFIAGKKAKDSTAYNAALAYLKISIDLLPTNPWQSDYDFTLSLYNEATESSYLSGEMDLMENFAQEVLQQAKAIIDTAKVYEVKIEAYAIQSKFLKAIDTAMQFLRPIGIEFPSEPTDQDFFLGLQETQALLSDKTIAQLADLPEMQQPELRAALRVLVKVDTPAYLGKPELHRLLVPKELSLSIKYGNSSASAFFYSGYGLMLSGQSNSILPGYEFGQLALQMLSKFCDREYEARVLVVVHGFITHWKEPLTATLKPLLQAYARGLDIGDLAFACHGASVYCYHAYVAGQELTTLASELTIYGAALAKIHKQATLNYHNIYHQIVLNLIEPTATPWELVGTAYDEKSMLLLNEQASDPNSLWHFCVNKLMLCYLFQVLDLAVEYAIKAKKCQASGLGYAMTNIPLLNWYDSLVQLALYPAASSTEQQQILQQVAENQQIMEQWANYAPMNQLHRFYLVEAEKHRVLDDKTAAIEFYDRAIKEAKANSYIQEEALANELAAKFYLDWEKEKVAAGYMQEAYYCYARWGAKAKVADLENRYPQLLAPILQQSRSVVSTNETIFTLGTVTKSSSSASSSSISDTLDLKAILTASQTISGEIELEKLLASLLSIIIENAGADKSVLILLQENHLLIQGAITQGTQPIVLQSLPVEDSQEIPHKLIYKVKNNQQTVVLLDATADITFANDPYITRQQPKSILCSPILNQGKLLGILYLENNLTKGAFTSDRIELLNLLCTQAAISLENARLYERSQEYAQELEQALDNLQNAQLQIVQSEKMSALGNLVAGVAHEMNNPLGFIYATLEQTKPTFADIIEHLKIYQETLPDKTEEILDHESEIDLEYSIEDLPKMLDSMTMACDRLKNISTSLRTFSRADRDYKVPFNLHEGIDSTILILKHRLKANEQRPAIEVTTKYCDLPQVECFPGQLNQVFMNILANAIDALDESNHGRTFAEIQAHPHSITITTSIADKYVKISIADNGKGMSEEVKHKIFDHLFTTKAVGKGTGLGLAIAKQIVEETHGGKLDCQSILGEGTEFIIEVPL</sequence>
<dbReference type="SUPFAM" id="SSF52540">
    <property type="entry name" value="P-loop containing nucleoside triphosphate hydrolases"/>
    <property type="match status" value="1"/>
</dbReference>
<evidence type="ECO:0000256" key="2">
    <source>
        <dbReference type="ARBA" id="ARBA00012438"/>
    </source>
</evidence>
<evidence type="ECO:0000256" key="4">
    <source>
        <dbReference type="ARBA" id="ARBA00022777"/>
    </source>
</evidence>
<keyword evidence="3" id="KW-0597">Phosphoprotein</keyword>
<comment type="catalytic activity">
    <reaction evidence="1">
        <text>ATP + protein L-histidine = ADP + protein N-phospho-L-histidine.</text>
        <dbReference type="EC" id="2.7.13.3"/>
    </reaction>
</comment>